<dbReference type="AlphaFoldDB" id="A0A7K4X063"/>
<sequence length="89" mass="10303">WHSNSYTWWCNRINSKNPFEGIEELKIYWDQANSTSLSWVAPEGLFWICGKRAYTQLPKDWRGVCTLGIIQLGFFLLPPEKGTNLGIPL</sequence>
<feature type="non-terminal residue" evidence="1">
    <location>
        <position position="1"/>
    </location>
</feature>
<accession>A0A7K4X063</accession>
<comment type="caution">
    <text evidence="1">The sequence shown here is derived from an EMBL/GenBank/DDBJ whole genome shotgun (WGS) entry which is preliminary data.</text>
</comment>
<keyword evidence="2" id="KW-1185">Reference proteome</keyword>
<dbReference type="EMBL" id="VZRD01001092">
    <property type="protein sequence ID" value="NWR40345.1"/>
    <property type="molecule type" value="Genomic_DNA"/>
</dbReference>
<proteinExistence type="predicted"/>
<name>A0A7K4X063_9TYRA</name>
<gene>
    <name evidence="1" type="primary">Erv31_2</name>
    <name evidence="1" type="ORF">TACRUB_R15709</name>
</gene>
<organism evidence="1 2">
    <name type="scientific">Tachuris rubrigastra</name>
    <dbReference type="NCBI Taxonomy" id="495162"/>
    <lineage>
        <taxon>Eukaryota</taxon>
        <taxon>Metazoa</taxon>
        <taxon>Chordata</taxon>
        <taxon>Craniata</taxon>
        <taxon>Vertebrata</taxon>
        <taxon>Euteleostomi</taxon>
        <taxon>Archelosauria</taxon>
        <taxon>Archosauria</taxon>
        <taxon>Dinosauria</taxon>
        <taxon>Saurischia</taxon>
        <taxon>Theropoda</taxon>
        <taxon>Coelurosauria</taxon>
        <taxon>Aves</taxon>
        <taxon>Neognathae</taxon>
        <taxon>Neoaves</taxon>
        <taxon>Telluraves</taxon>
        <taxon>Australaves</taxon>
        <taxon>Passeriformes</taxon>
        <taxon>Tyrannidae</taxon>
        <taxon>Tachuris</taxon>
    </lineage>
</organism>
<evidence type="ECO:0000313" key="2">
    <source>
        <dbReference type="Proteomes" id="UP000540952"/>
    </source>
</evidence>
<reference evidence="1 2" key="1">
    <citation type="submission" date="2019-09" db="EMBL/GenBank/DDBJ databases">
        <title>Bird 10,000 Genomes (B10K) Project - Family phase.</title>
        <authorList>
            <person name="Zhang G."/>
        </authorList>
    </citation>
    <scope>NUCLEOTIDE SEQUENCE [LARGE SCALE GENOMIC DNA]</scope>
    <source>
        <strain evidence="1">B10K-CU-031-13</strain>
        <tissue evidence="1">Muscle</tissue>
    </source>
</reference>
<dbReference type="Proteomes" id="UP000540952">
    <property type="component" value="Unassembled WGS sequence"/>
</dbReference>
<feature type="non-terminal residue" evidence="1">
    <location>
        <position position="89"/>
    </location>
</feature>
<evidence type="ECO:0000313" key="1">
    <source>
        <dbReference type="EMBL" id="NWR40345.1"/>
    </source>
</evidence>
<protein>
    <submittedName>
        <fullName evidence="1">ENR1 protein</fullName>
    </submittedName>
</protein>